<reference evidence="7 8" key="1">
    <citation type="submission" date="2016-10" db="EMBL/GenBank/DDBJ databases">
        <authorList>
            <person name="de Groot N.N."/>
        </authorList>
    </citation>
    <scope>NUCLEOTIDE SEQUENCE [LARGE SCALE GENOMIC DNA]</scope>
    <source>
        <strain evidence="8">P4-7,KCTC 19426,CECT 7604</strain>
    </source>
</reference>
<keyword evidence="2" id="KW-1003">Cell membrane</keyword>
<evidence type="ECO:0000256" key="6">
    <source>
        <dbReference type="SAM" id="Phobius"/>
    </source>
</evidence>
<evidence type="ECO:0008006" key="9">
    <source>
        <dbReference type="Google" id="ProtNLM"/>
    </source>
</evidence>
<evidence type="ECO:0000256" key="2">
    <source>
        <dbReference type="ARBA" id="ARBA00022475"/>
    </source>
</evidence>
<feature type="transmembrane region" description="Helical" evidence="6">
    <location>
        <begin position="165"/>
        <end position="189"/>
    </location>
</feature>
<name>A0A1H0JUN4_9ACTN</name>
<dbReference type="PANTHER" id="PTHR39087:SF2">
    <property type="entry name" value="UPF0104 MEMBRANE PROTEIN MJ1595"/>
    <property type="match status" value="1"/>
</dbReference>
<dbReference type="InterPro" id="IPR022791">
    <property type="entry name" value="L-PG_synthase/AglD"/>
</dbReference>
<gene>
    <name evidence="7" type="ORF">SAMN04515671_1050</name>
</gene>
<dbReference type="AlphaFoldDB" id="A0A1H0JUN4"/>
<dbReference type="STRING" id="1090615.SAMN04515671_1050"/>
<dbReference type="GO" id="GO:0005886">
    <property type="term" value="C:plasma membrane"/>
    <property type="evidence" value="ECO:0007669"/>
    <property type="project" value="UniProtKB-SubCell"/>
</dbReference>
<evidence type="ECO:0000256" key="5">
    <source>
        <dbReference type="ARBA" id="ARBA00023136"/>
    </source>
</evidence>
<feature type="transmembrane region" description="Helical" evidence="6">
    <location>
        <begin position="302"/>
        <end position="322"/>
    </location>
</feature>
<keyword evidence="5 6" id="KW-0472">Membrane</keyword>
<proteinExistence type="predicted"/>
<dbReference type="PANTHER" id="PTHR39087">
    <property type="entry name" value="UPF0104 MEMBRANE PROTEIN MJ1595"/>
    <property type="match status" value="1"/>
</dbReference>
<feature type="transmembrane region" description="Helical" evidence="6">
    <location>
        <begin position="249"/>
        <end position="270"/>
    </location>
</feature>
<dbReference type="EMBL" id="LT629710">
    <property type="protein sequence ID" value="SDO47357.1"/>
    <property type="molecule type" value="Genomic_DNA"/>
</dbReference>
<evidence type="ECO:0000256" key="4">
    <source>
        <dbReference type="ARBA" id="ARBA00022989"/>
    </source>
</evidence>
<keyword evidence="4 6" id="KW-1133">Transmembrane helix</keyword>
<sequence length="432" mass="44126">MTNPVTEPRAAPGRSGAGSATARRTVLVGIGLGAALVALVVWQHDRLDDLPRVLGDANWVWIAAAIAFQAISVAGLARLQRRLLNVDGRHHPLGPILATTYAGNAISQSLPIVGSAASAVFAYRRFLHIGAEKAVAAWALAVAGLYSTITFVTLSAVGALLTGSIAVAVAGLSTLLIGVFPVVALLSGLHRPRVRALVIGLLAFLLSPARRLLGRPSGDTLAAATATIEQIAGLRLTRRDALMAGRFALLNWTADIACLVGALAAVGAPIPWHGLVLAWAAGAGASSLGLTPGGLGVVEAALSLALVAAGLPLGLAVSGVLLYRFIKLWLVVAAGVVALLVIRARVAEPVLTADPERAGAASEPVSVLEPVTVLDRVRVPSAPRSNRLPIGAILGASSGVTFPGVTYGIDGFDPVVVTTPEASRRCLVRPCA</sequence>
<feature type="transmembrane region" description="Helical" evidence="6">
    <location>
        <begin position="25"/>
        <end position="44"/>
    </location>
</feature>
<protein>
    <recommendedName>
        <fullName evidence="9">Lysylphosphatidylglycerol synthase TM region</fullName>
    </recommendedName>
</protein>
<keyword evidence="8" id="KW-1185">Reference proteome</keyword>
<evidence type="ECO:0000313" key="8">
    <source>
        <dbReference type="Proteomes" id="UP000198741"/>
    </source>
</evidence>
<feature type="transmembrane region" description="Helical" evidence="6">
    <location>
        <begin position="134"/>
        <end position="159"/>
    </location>
</feature>
<keyword evidence="3 6" id="KW-0812">Transmembrane</keyword>
<dbReference type="OrthoDB" id="4481258at2"/>
<evidence type="ECO:0000313" key="7">
    <source>
        <dbReference type="EMBL" id="SDO47357.1"/>
    </source>
</evidence>
<dbReference type="Proteomes" id="UP000198741">
    <property type="component" value="Chromosome I"/>
</dbReference>
<organism evidence="7 8">
    <name type="scientific">Nakamurella panacisegetis</name>
    <dbReference type="NCBI Taxonomy" id="1090615"/>
    <lineage>
        <taxon>Bacteria</taxon>
        <taxon>Bacillati</taxon>
        <taxon>Actinomycetota</taxon>
        <taxon>Actinomycetes</taxon>
        <taxon>Nakamurellales</taxon>
        <taxon>Nakamurellaceae</taxon>
        <taxon>Nakamurella</taxon>
    </lineage>
</organism>
<comment type="subcellular location">
    <subcellularLocation>
        <location evidence="1">Cell membrane</location>
        <topology evidence="1">Multi-pass membrane protein</topology>
    </subcellularLocation>
</comment>
<dbReference type="RefSeq" id="WP_090474886.1">
    <property type="nucleotide sequence ID" value="NZ_LT629710.1"/>
</dbReference>
<feature type="transmembrane region" description="Helical" evidence="6">
    <location>
        <begin position="328"/>
        <end position="346"/>
    </location>
</feature>
<accession>A0A1H0JUN4</accession>
<evidence type="ECO:0000256" key="1">
    <source>
        <dbReference type="ARBA" id="ARBA00004651"/>
    </source>
</evidence>
<feature type="transmembrane region" description="Helical" evidence="6">
    <location>
        <begin position="59"/>
        <end position="79"/>
    </location>
</feature>
<evidence type="ECO:0000256" key="3">
    <source>
        <dbReference type="ARBA" id="ARBA00022692"/>
    </source>
</evidence>
<dbReference type="Pfam" id="PF03706">
    <property type="entry name" value="LPG_synthase_TM"/>
    <property type="match status" value="1"/>
</dbReference>